<dbReference type="Proteomes" id="UP000199652">
    <property type="component" value="Unassembled WGS sequence"/>
</dbReference>
<dbReference type="InterPro" id="IPR051677">
    <property type="entry name" value="AfsR-DnrI-RedD_regulator"/>
</dbReference>
<evidence type="ECO:0000313" key="6">
    <source>
        <dbReference type="Proteomes" id="UP000199652"/>
    </source>
</evidence>
<dbReference type="InterPro" id="IPR029787">
    <property type="entry name" value="Nucleotide_cyclase"/>
</dbReference>
<dbReference type="Pfam" id="PF00990">
    <property type="entry name" value="GGDEF"/>
    <property type="match status" value="1"/>
</dbReference>
<sequence>MTKNSLRVQMFSRFILEGLGGTLDEDRIRSEMLTKLLVYIIIHRDKEMTVQEICESLWPDEKSDNPAGALKNLMYRLRALIKKTWGDHAFILTGRGSYAWNSEYILEVDAEDFDRLCQRAKAAQTKKAAAEDYGSAMALYKGMFMPKLAGEHWVASLSTYYHSQYLEAAKNRLGILEDFGEYSEMAACCREVLKLDTLDEDIHTAFVKGLMLQGKPKLAMEQYKHAENLLYESLGIAPSEELRRVYEDLLKQTHDQEMDIAAIERDLREDAESGAFLCEYGVFKKTYDLEIRRAGRLGISVYIGLITVIPRVEIPVDSPVYLSIISDGMDTLEDVLLGSLRSGDVISRYSGSQFIVLLPTCQYETAKMVMERIERNYYNTKKKPKTRLSYSLQEMDTLPRKRNGVGKSGSRRS</sequence>
<evidence type="ECO:0000256" key="2">
    <source>
        <dbReference type="ARBA" id="ARBA00023163"/>
    </source>
</evidence>
<dbReference type="InterPro" id="IPR011990">
    <property type="entry name" value="TPR-like_helical_dom_sf"/>
</dbReference>
<dbReference type="InterPro" id="IPR036388">
    <property type="entry name" value="WH-like_DNA-bd_sf"/>
</dbReference>
<evidence type="ECO:0000259" key="4">
    <source>
        <dbReference type="SMART" id="SM01043"/>
    </source>
</evidence>
<feature type="compositionally biased region" description="Basic residues" evidence="3">
    <location>
        <begin position="400"/>
        <end position="413"/>
    </location>
</feature>
<keyword evidence="5" id="KW-0238">DNA-binding</keyword>
<accession>A0A1H3GML1</accession>
<protein>
    <submittedName>
        <fullName evidence="5">DNA-binding transcriptional activator of the SARP family</fullName>
    </submittedName>
</protein>
<evidence type="ECO:0000313" key="5">
    <source>
        <dbReference type="EMBL" id="SDY04546.1"/>
    </source>
</evidence>
<reference evidence="6" key="1">
    <citation type="submission" date="2016-10" db="EMBL/GenBank/DDBJ databases">
        <authorList>
            <person name="Varghese N."/>
            <person name="Submissions S."/>
        </authorList>
    </citation>
    <scope>NUCLEOTIDE SEQUENCE [LARGE SCALE GENOMIC DNA]</scope>
    <source>
        <strain evidence="6">VPI 5359</strain>
    </source>
</reference>
<dbReference type="SUPFAM" id="SSF46894">
    <property type="entry name" value="C-terminal effector domain of the bipartite response regulators"/>
    <property type="match status" value="1"/>
</dbReference>
<keyword evidence="1" id="KW-0805">Transcription regulation</keyword>
<feature type="region of interest" description="Disordered" evidence="3">
    <location>
        <begin position="389"/>
        <end position="413"/>
    </location>
</feature>
<dbReference type="SMART" id="SM01043">
    <property type="entry name" value="BTAD"/>
    <property type="match status" value="1"/>
</dbReference>
<dbReference type="GO" id="GO:0003677">
    <property type="term" value="F:DNA binding"/>
    <property type="evidence" value="ECO:0007669"/>
    <property type="project" value="UniProtKB-KW"/>
</dbReference>
<proteinExistence type="predicted"/>
<keyword evidence="6" id="KW-1185">Reference proteome</keyword>
<dbReference type="GO" id="GO:0006355">
    <property type="term" value="P:regulation of DNA-templated transcription"/>
    <property type="evidence" value="ECO:0007669"/>
    <property type="project" value="InterPro"/>
</dbReference>
<dbReference type="InterPro" id="IPR043128">
    <property type="entry name" value="Rev_trsase/Diguanyl_cyclase"/>
</dbReference>
<dbReference type="STRING" id="1528.SAMN04488579_11458"/>
<dbReference type="InterPro" id="IPR000160">
    <property type="entry name" value="GGDEF_dom"/>
</dbReference>
<dbReference type="InterPro" id="IPR016032">
    <property type="entry name" value="Sig_transdc_resp-reg_C-effctor"/>
</dbReference>
<dbReference type="OrthoDB" id="142950at2"/>
<gene>
    <name evidence="5" type="ORF">SAMN04488579_11458</name>
</gene>
<name>A0A1H3GML1_EUBBA</name>
<dbReference type="Gene3D" id="3.30.70.270">
    <property type="match status" value="1"/>
</dbReference>
<keyword evidence="2" id="KW-0804">Transcription</keyword>
<dbReference type="Gene3D" id="1.25.40.10">
    <property type="entry name" value="Tetratricopeptide repeat domain"/>
    <property type="match status" value="1"/>
</dbReference>
<dbReference type="PANTHER" id="PTHR35807">
    <property type="entry name" value="TRANSCRIPTIONAL REGULATOR REDD-RELATED"/>
    <property type="match status" value="1"/>
</dbReference>
<dbReference type="Pfam" id="PF03704">
    <property type="entry name" value="BTAD"/>
    <property type="match status" value="1"/>
</dbReference>
<dbReference type="SUPFAM" id="SSF55073">
    <property type="entry name" value="Nucleotide cyclase"/>
    <property type="match status" value="1"/>
</dbReference>
<dbReference type="PANTHER" id="PTHR35807:SF1">
    <property type="entry name" value="TRANSCRIPTIONAL REGULATOR REDD"/>
    <property type="match status" value="1"/>
</dbReference>
<evidence type="ECO:0000256" key="3">
    <source>
        <dbReference type="SAM" id="MobiDB-lite"/>
    </source>
</evidence>
<feature type="domain" description="Bacterial transcriptional activator" evidence="4">
    <location>
        <begin position="108"/>
        <end position="250"/>
    </location>
</feature>
<dbReference type="AlphaFoldDB" id="A0A1H3GML1"/>
<dbReference type="SUPFAM" id="SSF48452">
    <property type="entry name" value="TPR-like"/>
    <property type="match status" value="1"/>
</dbReference>
<organism evidence="5 6">
    <name type="scientific">Eubacterium barkeri</name>
    <name type="common">Clostridium barkeri</name>
    <dbReference type="NCBI Taxonomy" id="1528"/>
    <lineage>
        <taxon>Bacteria</taxon>
        <taxon>Bacillati</taxon>
        <taxon>Bacillota</taxon>
        <taxon>Clostridia</taxon>
        <taxon>Eubacteriales</taxon>
        <taxon>Eubacteriaceae</taxon>
        <taxon>Eubacterium</taxon>
    </lineage>
</organism>
<dbReference type="RefSeq" id="WP_090245709.1">
    <property type="nucleotide sequence ID" value="NZ_FNOU01000014.1"/>
</dbReference>
<dbReference type="InterPro" id="IPR005158">
    <property type="entry name" value="BTAD"/>
</dbReference>
<evidence type="ECO:0000256" key="1">
    <source>
        <dbReference type="ARBA" id="ARBA00023015"/>
    </source>
</evidence>
<dbReference type="Gene3D" id="1.10.10.10">
    <property type="entry name" value="Winged helix-like DNA-binding domain superfamily/Winged helix DNA-binding domain"/>
    <property type="match status" value="1"/>
</dbReference>
<dbReference type="EMBL" id="FNOU01000014">
    <property type="protein sequence ID" value="SDY04546.1"/>
    <property type="molecule type" value="Genomic_DNA"/>
</dbReference>